<name>A0A2M7DM21_9BACT</name>
<feature type="repeat" description="CXXCXGXG motif" evidence="11">
    <location>
        <begin position="172"/>
        <end position="179"/>
    </location>
</feature>
<dbReference type="PANTHER" id="PTHR43096">
    <property type="entry name" value="DNAJ HOMOLOG 1, MITOCHONDRIAL-RELATED"/>
    <property type="match status" value="1"/>
</dbReference>
<dbReference type="CDD" id="cd10747">
    <property type="entry name" value="DnaJ_C"/>
    <property type="match status" value="1"/>
</dbReference>
<dbReference type="Pfam" id="PF01556">
    <property type="entry name" value="DnaJ_C"/>
    <property type="match status" value="1"/>
</dbReference>
<evidence type="ECO:0000313" key="15">
    <source>
        <dbReference type="EMBL" id="PIV50738.1"/>
    </source>
</evidence>
<evidence type="ECO:0000256" key="4">
    <source>
        <dbReference type="ARBA" id="ARBA00022737"/>
    </source>
</evidence>
<evidence type="ECO:0000256" key="5">
    <source>
        <dbReference type="ARBA" id="ARBA00022771"/>
    </source>
</evidence>
<feature type="domain" description="J" evidence="13">
    <location>
        <begin position="4"/>
        <end position="66"/>
    </location>
</feature>
<comment type="function">
    <text evidence="11">Participates actively in the response to hyperosmotic and heat shock by preventing the aggregation of stress-denatured proteins and by disaggregating proteins, also in an autonomous, DnaK-independent fashion. Unfolded proteins bind initially to DnaJ; upon interaction with the DnaJ-bound protein, DnaK hydrolyzes its bound ATP, resulting in the formation of a stable complex. GrpE releases ADP from DnaK; ATP binding to DnaK triggers the release of the substrate protein, thus completing the reaction cycle. Several rounds of ATP-dependent interactions between DnaJ, DnaK and GrpE are required for fully efficient folding. Also involved, together with DnaK and GrpE, in the DNA replication of plasmids through activation of initiation proteins.</text>
</comment>
<dbReference type="GO" id="GO:0005737">
    <property type="term" value="C:cytoplasm"/>
    <property type="evidence" value="ECO:0007669"/>
    <property type="project" value="UniProtKB-SubCell"/>
</dbReference>
<dbReference type="Pfam" id="PF00684">
    <property type="entry name" value="DnaJ_CXXCXGXG"/>
    <property type="match status" value="1"/>
</dbReference>
<protein>
    <recommendedName>
        <fullName evidence="10 11">Chaperone protein DnaJ</fullName>
    </recommendedName>
</protein>
<dbReference type="EMBL" id="PETS01000106">
    <property type="protein sequence ID" value="PIV50738.1"/>
    <property type="molecule type" value="Genomic_DNA"/>
</dbReference>
<keyword evidence="6 11" id="KW-0862">Zinc</keyword>
<feature type="binding site" evidence="11">
    <location>
        <position position="158"/>
    </location>
    <ligand>
        <name>Zn(2+)</name>
        <dbReference type="ChEBI" id="CHEBI:29105"/>
        <label>1</label>
    </ligand>
</feature>
<evidence type="ECO:0000256" key="2">
    <source>
        <dbReference type="ARBA" id="ARBA00022705"/>
    </source>
</evidence>
<evidence type="ECO:0000256" key="11">
    <source>
        <dbReference type="HAMAP-Rule" id="MF_01152"/>
    </source>
</evidence>
<feature type="binding site" evidence="11">
    <location>
        <position position="155"/>
    </location>
    <ligand>
        <name>Zn(2+)</name>
        <dbReference type="ChEBI" id="CHEBI:29105"/>
        <label>1</label>
    </ligand>
</feature>
<comment type="similarity">
    <text evidence="9 11">Belongs to the DnaJ family.</text>
</comment>
<comment type="subcellular location">
    <subcellularLocation>
        <location evidence="11">Cytoplasm</location>
    </subcellularLocation>
</comment>
<dbReference type="SMART" id="SM00271">
    <property type="entry name" value="DnaJ"/>
    <property type="match status" value="1"/>
</dbReference>
<proteinExistence type="inferred from homology"/>
<evidence type="ECO:0000256" key="12">
    <source>
        <dbReference type="PROSITE-ProRule" id="PRU00546"/>
    </source>
</evidence>
<dbReference type="InterPro" id="IPR018253">
    <property type="entry name" value="DnaJ_domain_CS"/>
</dbReference>
<gene>
    <name evidence="11 15" type="primary">dnaJ</name>
    <name evidence="15" type="ORF">COS18_04195</name>
</gene>
<evidence type="ECO:0000256" key="1">
    <source>
        <dbReference type="ARBA" id="ARBA00022490"/>
    </source>
</evidence>
<dbReference type="InterPro" id="IPR001623">
    <property type="entry name" value="DnaJ_domain"/>
</dbReference>
<evidence type="ECO:0000313" key="16">
    <source>
        <dbReference type="Proteomes" id="UP000228896"/>
    </source>
</evidence>
<evidence type="ECO:0000256" key="3">
    <source>
        <dbReference type="ARBA" id="ARBA00022723"/>
    </source>
</evidence>
<dbReference type="InterPro" id="IPR036869">
    <property type="entry name" value="J_dom_sf"/>
</dbReference>
<feature type="zinc finger region" description="CR-type" evidence="12">
    <location>
        <begin position="142"/>
        <end position="224"/>
    </location>
</feature>
<feature type="repeat" description="CXXCXGXG motif" evidence="11">
    <location>
        <begin position="212"/>
        <end position="219"/>
    </location>
</feature>
<evidence type="ECO:0000256" key="6">
    <source>
        <dbReference type="ARBA" id="ARBA00022833"/>
    </source>
</evidence>
<dbReference type="PROSITE" id="PS51188">
    <property type="entry name" value="ZF_CR"/>
    <property type="match status" value="1"/>
</dbReference>
<keyword evidence="5 11" id="KW-0863">Zinc-finger</keyword>
<evidence type="ECO:0000256" key="10">
    <source>
        <dbReference type="ARBA" id="ARBA00067609"/>
    </source>
</evidence>
<accession>A0A2M7DM21</accession>
<evidence type="ECO:0000256" key="8">
    <source>
        <dbReference type="ARBA" id="ARBA00023186"/>
    </source>
</evidence>
<evidence type="ECO:0000256" key="9">
    <source>
        <dbReference type="ARBA" id="ARBA00061004"/>
    </source>
</evidence>
<feature type="binding site" evidence="11">
    <location>
        <position position="172"/>
    </location>
    <ligand>
        <name>Zn(2+)</name>
        <dbReference type="ChEBI" id="CHEBI:29105"/>
        <label>2</label>
    </ligand>
</feature>
<evidence type="ECO:0000256" key="7">
    <source>
        <dbReference type="ARBA" id="ARBA00023016"/>
    </source>
</evidence>
<comment type="caution">
    <text evidence="15">The sequence shown here is derived from an EMBL/GenBank/DDBJ whole genome shotgun (WGS) entry which is preliminary data.</text>
</comment>
<dbReference type="GO" id="GO:0042026">
    <property type="term" value="P:protein refolding"/>
    <property type="evidence" value="ECO:0007669"/>
    <property type="project" value="TreeGrafter"/>
</dbReference>
<comment type="domain">
    <text evidence="11">The J domain is necessary and sufficient to stimulate DnaK ATPase activity. Zinc center 1 plays an important role in the autonomous, DnaK-independent chaperone activity of DnaJ. Zinc center 2 is essential for interaction with DnaK and for DnaJ activity.</text>
</comment>
<dbReference type="GO" id="GO:0031072">
    <property type="term" value="F:heat shock protein binding"/>
    <property type="evidence" value="ECO:0007669"/>
    <property type="project" value="InterPro"/>
</dbReference>
<dbReference type="SUPFAM" id="SSF49493">
    <property type="entry name" value="HSP40/DnaJ peptide-binding domain"/>
    <property type="match status" value="2"/>
</dbReference>
<sequence>MGKDYYKILGVNKGAQPDEIKKAFRKLAHQYHPDKKGGDEAKFKEINEAYQVLGDAKKRSQYDQFGSAFENAQAGGGFSGFEGFRDFSGFTNGFDVNMDDLGDIFGGIGDIFGFGGGRAKRAKRGRDIQTTLAIEFNEAVFGATKEVNLKKTVACSQCNGTGAEPGAKINTCQNCGGSGKEIKIQRTILGNIQVQTTCSACQGEGRSYSKKCSKCSGLGVAEELVKLNIKIPAGIDNGETIRLTGQGEAGQKGASAGDLYIEIRVNPDKRFVRNGDNILAKAYITFTQAALGDKIDISTIDGEVKLKIPAGTQSGTTFNLRGRGVANLQSRRRGNHLVEVIIKTPTNLSRKQKQELKDLNI</sequence>
<dbReference type="NCBIfam" id="NF008035">
    <property type="entry name" value="PRK10767.1"/>
    <property type="match status" value="1"/>
</dbReference>
<keyword evidence="3 11" id="KW-0479">Metal-binding</keyword>
<dbReference type="InterPro" id="IPR008971">
    <property type="entry name" value="HSP40/DnaJ_pept-bd"/>
</dbReference>
<dbReference type="NCBIfam" id="TIGR02349">
    <property type="entry name" value="DnaJ_bact"/>
    <property type="match status" value="1"/>
</dbReference>
<dbReference type="CDD" id="cd10719">
    <property type="entry name" value="DnaJ_zf"/>
    <property type="match status" value="1"/>
</dbReference>
<feature type="binding site" evidence="11">
    <location>
        <position position="198"/>
    </location>
    <ligand>
        <name>Zn(2+)</name>
        <dbReference type="ChEBI" id="CHEBI:29105"/>
        <label>2</label>
    </ligand>
</feature>
<dbReference type="FunFam" id="2.60.260.20:FF:000005">
    <property type="entry name" value="Chaperone protein dnaJ 1, mitochondrial"/>
    <property type="match status" value="1"/>
</dbReference>
<feature type="binding site" evidence="11">
    <location>
        <position position="175"/>
    </location>
    <ligand>
        <name>Zn(2+)</name>
        <dbReference type="ChEBI" id="CHEBI:29105"/>
        <label>2</label>
    </ligand>
</feature>
<dbReference type="GO" id="GO:0008270">
    <property type="term" value="F:zinc ion binding"/>
    <property type="evidence" value="ECO:0007669"/>
    <property type="project" value="UniProtKB-UniRule"/>
</dbReference>
<dbReference type="Gene3D" id="2.10.230.10">
    <property type="entry name" value="Heat shock protein DnaJ, cysteine-rich domain"/>
    <property type="match status" value="1"/>
</dbReference>
<feature type="binding site" evidence="11">
    <location>
        <position position="201"/>
    </location>
    <ligand>
        <name>Zn(2+)</name>
        <dbReference type="ChEBI" id="CHEBI:29105"/>
        <label>2</label>
    </ligand>
</feature>
<dbReference type="PROSITE" id="PS00636">
    <property type="entry name" value="DNAJ_1"/>
    <property type="match status" value="1"/>
</dbReference>
<dbReference type="InterPro" id="IPR036410">
    <property type="entry name" value="HSP_DnaJ_Cys-rich_dom_sf"/>
</dbReference>
<keyword evidence="4 11" id="KW-0677">Repeat</keyword>
<dbReference type="Pfam" id="PF00226">
    <property type="entry name" value="DnaJ"/>
    <property type="match status" value="1"/>
</dbReference>
<dbReference type="PROSITE" id="PS50076">
    <property type="entry name" value="DNAJ_2"/>
    <property type="match status" value="1"/>
</dbReference>
<dbReference type="GO" id="GO:0051082">
    <property type="term" value="F:unfolded protein binding"/>
    <property type="evidence" value="ECO:0007669"/>
    <property type="project" value="UniProtKB-UniRule"/>
</dbReference>
<dbReference type="SUPFAM" id="SSF46565">
    <property type="entry name" value="Chaperone J-domain"/>
    <property type="match status" value="1"/>
</dbReference>
<keyword evidence="8 11" id="KW-0143">Chaperone</keyword>
<dbReference type="InterPro" id="IPR001305">
    <property type="entry name" value="HSP_DnaJ_Cys-rich_dom"/>
</dbReference>
<feature type="binding site" evidence="11">
    <location>
        <position position="215"/>
    </location>
    <ligand>
        <name>Zn(2+)</name>
        <dbReference type="ChEBI" id="CHEBI:29105"/>
        <label>1</label>
    </ligand>
</feature>
<dbReference type="PRINTS" id="PR00625">
    <property type="entry name" value="JDOMAIN"/>
</dbReference>
<feature type="repeat" description="CXXCXGXG motif" evidence="11">
    <location>
        <begin position="198"/>
        <end position="205"/>
    </location>
</feature>
<reference evidence="16" key="1">
    <citation type="submission" date="2017-09" db="EMBL/GenBank/DDBJ databases">
        <title>Depth-based differentiation of microbial function through sediment-hosted aquifers and enrichment of novel symbionts in the deep terrestrial subsurface.</title>
        <authorList>
            <person name="Probst A.J."/>
            <person name="Ladd B."/>
            <person name="Jarett J.K."/>
            <person name="Geller-Mcgrath D.E."/>
            <person name="Sieber C.M.K."/>
            <person name="Emerson J.B."/>
            <person name="Anantharaman K."/>
            <person name="Thomas B.C."/>
            <person name="Malmstrom R."/>
            <person name="Stieglmeier M."/>
            <person name="Klingl A."/>
            <person name="Woyke T."/>
            <person name="Ryan C.M."/>
            <person name="Banfield J.F."/>
        </authorList>
    </citation>
    <scope>NUCLEOTIDE SEQUENCE [LARGE SCALE GENOMIC DNA]</scope>
</reference>
<comment type="subunit">
    <text evidence="11">Homodimer.</text>
</comment>
<keyword evidence="7 11" id="KW-0346">Stress response</keyword>
<keyword evidence="1 11" id="KW-0963">Cytoplasm</keyword>
<dbReference type="GO" id="GO:0006260">
    <property type="term" value="P:DNA replication"/>
    <property type="evidence" value="ECO:0007669"/>
    <property type="project" value="UniProtKB-KW"/>
</dbReference>
<comment type="cofactor">
    <cofactor evidence="11">
        <name>Zn(2+)</name>
        <dbReference type="ChEBI" id="CHEBI:29105"/>
    </cofactor>
    <text evidence="11">Binds 2 Zn(2+) ions per monomer.</text>
</comment>
<evidence type="ECO:0000259" key="13">
    <source>
        <dbReference type="PROSITE" id="PS50076"/>
    </source>
</evidence>
<dbReference type="Proteomes" id="UP000228896">
    <property type="component" value="Unassembled WGS sequence"/>
</dbReference>
<keyword evidence="2 11" id="KW-0235">DNA replication</keyword>
<dbReference type="Gene3D" id="2.60.260.20">
    <property type="entry name" value="Urease metallochaperone UreE, N-terminal domain"/>
    <property type="match status" value="2"/>
</dbReference>
<feature type="domain" description="CR-type" evidence="14">
    <location>
        <begin position="142"/>
        <end position="224"/>
    </location>
</feature>
<dbReference type="GO" id="GO:0009408">
    <property type="term" value="P:response to heat"/>
    <property type="evidence" value="ECO:0007669"/>
    <property type="project" value="InterPro"/>
</dbReference>
<feature type="binding site" evidence="11">
    <location>
        <position position="212"/>
    </location>
    <ligand>
        <name>Zn(2+)</name>
        <dbReference type="ChEBI" id="CHEBI:29105"/>
        <label>1</label>
    </ligand>
</feature>
<dbReference type="SUPFAM" id="SSF57938">
    <property type="entry name" value="DnaJ/Hsp40 cysteine-rich domain"/>
    <property type="match status" value="1"/>
</dbReference>
<dbReference type="Gene3D" id="1.10.287.110">
    <property type="entry name" value="DnaJ domain"/>
    <property type="match status" value="1"/>
</dbReference>
<dbReference type="CDD" id="cd06257">
    <property type="entry name" value="DnaJ"/>
    <property type="match status" value="1"/>
</dbReference>
<evidence type="ECO:0000259" key="14">
    <source>
        <dbReference type="PROSITE" id="PS51188"/>
    </source>
</evidence>
<dbReference type="PANTHER" id="PTHR43096:SF48">
    <property type="entry name" value="CHAPERONE PROTEIN DNAJ"/>
    <property type="match status" value="1"/>
</dbReference>
<organism evidence="15 16">
    <name type="scientific">Candidatus Falkowbacteria bacterium CG02_land_8_20_14_3_00_36_14</name>
    <dbReference type="NCBI Taxonomy" id="1974560"/>
    <lineage>
        <taxon>Bacteria</taxon>
        <taxon>Candidatus Falkowiibacteriota</taxon>
    </lineage>
</organism>
<dbReference type="AlphaFoldDB" id="A0A2M7DM21"/>
<dbReference type="GO" id="GO:0005524">
    <property type="term" value="F:ATP binding"/>
    <property type="evidence" value="ECO:0007669"/>
    <property type="project" value="InterPro"/>
</dbReference>
<dbReference type="InterPro" id="IPR012724">
    <property type="entry name" value="DnaJ"/>
</dbReference>
<dbReference type="HAMAP" id="MF_01152">
    <property type="entry name" value="DnaJ"/>
    <property type="match status" value="1"/>
</dbReference>
<dbReference type="InterPro" id="IPR002939">
    <property type="entry name" value="DnaJ_C"/>
</dbReference>
<feature type="repeat" description="CXXCXGXG motif" evidence="11">
    <location>
        <begin position="155"/>
        <end position="162"/>
    </location>
</feature>
<dbReference type="FunFam" id="2.10.230.10:FF:000002">
    <property type="entry name" value="Molecular chaperone DnaJ"/>
    <property type="match status" value="1"/>
</dbReference>